<evidence type="ECO:0000313" key="2">
    <source>
        <dbReference type="Proteomes" id="UP000007652"/>
    </source>
</evidence>
<dbReference type="Proteomes" id="UP000007652">
    <property type="component" value="Unassembled WGS sequence"/>
</dbReference>
<dbReference type="InterPro" id="IPR021377">
    <property type="entry name" value="DUF3006"/>
</dbReference>
<dbReference type="OrthoDB" id="164847at2"/>
<gene>
    <name evidence="1" type="ORF">CAAU_0352</name>
</gene>
<keyword evidence="2" id="KW-1185">Reference proteome</keyword>
<dbReference type="Pfam" id="PF11213">
    <property type="entry name" value="DUF3006"/>
    <property type="match status" value="1"/>
</dbReference>
<organism evidence="1 2">
    <name type="scientific">Caloramator australicus RC3</name>
    <dbReference type="NCBI Taxonomy" id="857293"/>
    <lineage>
        <taxon>Bacteria</taxon>
        <taxon>Bacillati</taxon>
        <taxon>Bacillota</taxon>
        <taxon>Clostridia</taxon>
        <taxon>Eubacteriales</taxon>
        <taxon>Clostridiaceae</taxon>
        <taxon>Caloramator</taxon>
    </lineage>
</organism>
<dbReference type="RefSeq" id="WP_008907719.1">
    <property type="nucleotide sequence ID" value="NZ_CAKP01000017.1"/>
</dbReference>
<reference evidence="1 2" key="1">
    <citation type="journal article" date="2011" name="J. Bacteriol.">
        <title>Draft genome sequence of Caloramator australicus strain RC3T, a thermoanaerobe from the Great Artesian Basin of Australia.</title>
        <authorList>
            <person name="Ogg C.D."/>
            <person name="Patel B.K.C."/>
        </authorList>
    </citation>
    <scope>NUCLEOTIDE SEQUENCE [LARGE SCALE GENOMIC DNA]</scope>
    <source>
        <strain evidence="1 2">RC3</strain>
    </source>
</reference>
<dbReference type="AlphaFoldDB" id="G0V4G1"/>
<protein>
    <recommendedName>
        <fullName evidence="3">DUF3006 domain-containing protein</fullName>
    </recommendedName>
</protein>
<evidence type="ECO:0008006" key="3">
    <source>
        <dbReference type="Google" id="ProtNLM"/>
    </source>
</evidence>
<dbReference type="STRING" id="857293.CAAU_0352"/>
<evidence type="ECO:0000313" key="1">
    <source>
        <dbReference type="EMBL" id="CCC58001.1"/>
    </source>
</evidence>
<comment type="caution">
    <text evidence="1">The sequence shown here is derived from an EMBL/GenBank/DDBJ whole genome shotgun (WGS) entry which is preliminary data.</text>
</comment>
<accession>G0V4G1</accession>
<name>G0V4G1_9CLOT</name>
<dbReference type="EMBL" id="CAKP01000017">
    <property type="protein sequence ID" value="CCC58001.1"/>
    <property type="molecule type" value="Genomic_DNA"/>
</dbReference>
<sequence>MKGVIDRFEGEFVIIVFDDGKVESINRQLIPNEAKEGDVIVFESTIYIDNEETLKRKKKSKKYLEFWED</sequence>
<proteinExistence type="predicted"/>